<dbReference type="Pfam" id="PF00300">
    <property type="entry name" value="His_Phos_1"/>
    <property type="match status" value="1"/>
</dbReference>
<dbReference type="AlphaFoldDB" id="A0A1I7PI18"/>
<organism evidence="2 3">
    <name type="scientific">Lacunisphaera limnophila</name>
    <dbReference type="NCBI Taxonomy" id="1838286"/>
    <lineage>
        <taxon>Bacteria</taxon>
        <taxon>Pseudomonadati</taxon>
        <taxon>Verrucomicrobiota</taxon>
        <taxon>Opitutia</taxon>
        <taxon>Opitutales</taxon>
        <taxon>Opitutaceae</taxon>
        <taxon>Lacunisphaera</taxon>
    </lineage>
</organism>
<dbReference type="SMART" id="SM00855">
    <property type="entry name" value="PGAM"/>
    <property type="match status" value="1"/>
</dbReference>
<dbReference type="KEGG" id="obg:Verru16b_00314"/>
<protein>
    <submittedName>
        <fullName evidence="2">Phosphohistidine phosphatase SixA</fullName>
        <ecNumber evidence="2">3.1.3.-</ecNumber>
    </submittedName>
</protein>
<dbReference type="EMBL" id="CP016094">
    <property type="protein sequence ID" value="AOS43271.1"/>
    <property type="molecule type" value="Genomic_DNA"/>
</dbReference>
<accession>A0A1I7PI18</accession>
<dbReference type="InterPro" id="IPR013078">
    <property type="entry name" value="His_Pase_superF_clade-1"/>
</dbReference>
<evidence type="ECO:0000256" key="1">
    <source>
        <dbReference type="ARBA" id="ARBA00022801"/>
    </source>
</evidence>
<name>A0A1I7PI18_9BACT</name>
<evidence type="ECO:0000313" key="3">
    <source>
        <dbReference type="Proteomes" id="UP000095228"/>
    </source>
</evidence>
<sequence length="153" mass="17260">MHLYLIRHAHALDGDDDVVRPLSPKGRKQIRAVGKWLRDTGAFEAVEIWHSPLRRAEETAKFLARRLKSKARLTDVGGLRPDDAADSIYKKLHQLRHPVALVGHEPHLSALASLLVAGESVPARFVFKKCSVLRLDRIDGVWAVRWQISPELV</sequence>
<dbReference type="NCBIfam" id="TIGR00249">
    <property type="entry name" value="sixA"/>
    <property type="match status" value="1"/>
</dbReference>
<evidence type="ECO:0000313" key="2">
    <source>
        <dbReference type="EMBL" id="AOS43271.1"/>
    </source>
</evidence>
<dbReference type="SUPFAM" id="SSF53254">
    <property type="entry name" value="Phosphoglycerate mutase-like"/>
    <property type="match status" value="1"/>
</dbReference>
<dbReference type="RefSeq" id="WP_069960643.1">
    <property type="nucleotide sequence ID" value="NZ_CP016094.1"/>
</dbReference>
<proteinExistence type="predicted"/>
<dbReference type="Gene3D" id="3.40.50.1240">
    <property type="entry name" value="Phosphoglycerate mutase-like"/>
    <property type="match status" value="1"/>
</dbReference>
<dbReference type="GO" id="GO:0005737">
    <property type="term" value="C:cytoplasm"/>
    <property type="evidence" value="ECO:0007669"/>
    <property type="project" value="InterPro"/>
</dbReference>
<dbReference type="PANTHER" id="PTHR20935">
    <property type="entry name" value="PHOSPHOGLYCERATE MUTASE-RELATED"/>
    <property type="match status" value="1"/>
</dbReference>
<dbReference type="STRING" id="1838286.Verru16b_00314"/>
<dbReference type="InterPro" id="IPR029033">
    <property type="entry name" value="His_PPase_superfam"/>
</dbReference>
<dbReference type="EC" id="3.1.3.-" evidence="2"/>
<gene>
    <name evidence="2" type="primary">sixA</name>
    <name evidence="2" type="ORF">Verru16b_00314</name>
</gene>
<dbReference type="GO" id="GO:0101006">
    <property type="term" value="F:protein histidine phosphatase activity"/>
    <property type="evidence" value="ECO:0007669"/>
    <property type="project" value="InterPro"/>
</dbReference>
<dbReference type="InterPro" id="IPR004449">
    <property type="entry name" value="SixA"/>
</dbReference>
<keyword evidence="3" id="KW-1185">Reference proteome</keyword>
<dbReference type="Proteomes" id="UP000095228">
    <property type="component" value="Chromosome"/>
</dbReference>
<dbReference type="InterPro" id="IPR051021">
    <property type="entry name" value="Mito_Ser/Thr_phosphatase"/>
</dbReference>
<reference evidence="2 3" key="1">
    <citation type="submission" date="2016-06" db="EMBL/GenBank/DDBJ databases">
        <title>Three novel species with peptidoglycan cell walls form the new genus Lacunisphaera gen. nov. in the family Opitutaceae of the verrucomicrobial subdivision 4.</title>
        <authorList>
            <person name="Rast P."/>
            <person name="Gloeckner I."/>
            <person name="Jogler M."/>
            <person name="Boedeker C."/>
            <person name="Jeske O."/>
            <person name="Wiegand S."/>
            <person name="Reinhardt R."/>
            <person name="Schumann P."/>
            <person name="Rohde M."/>
            <person name="Spring S."/>
            <person name="Gloeckner F.O."/>
            <person name="Jogler C."/>
        </authorList>
    </citation>
    <scope>NUCLEOTIDE SEQUENCE [LARGE SCALE GENOMIC DNA]</scope>
    <source>
        <strain evidence="2 3">IG16b</strain>
    </source>
</reference>
<dbReference type="PANTHER" id="PTHR20935:SF0">
    <property type="entry name" value="SERINE_THREONINE-PROTEIN PHOSPHATASE PGAM5, MITOCHONDRIAL"/>
    <property type="match status" value="1"/>
</dbReference>
<keyword evidence="1 2" id="KW-0378">Hydrolase</keyword>
<dbReference type="CDD" id="cd07067">
    <property type="entry name" value="HP_PGM_like"/>
    <property type="match status" value="1"/>
</dbReference>
<dbReference type="OrthoDB" id="194934at2"/>